<dbReference type="InterPro" id="IPR013783">
    <property type="entry name" value="Ig-like_fold"/>
</dbReference>
<keyword evidence="5" id="KW-1185">Reference proteome</keyword>
<dbReference type="InterPro" id="IPR007110">
    <property type="entry name" value="Ig-like_dom"/>
</dbReference>
<reference evidence="4 5" key="1">
    <citation type="journal article" date="2023" name="Sci. Data">
        <title>Genome assembly of the Korean intertidal mud-creeper Batillaria attramentaria.</title>
        <authorList>
            <person name="Patra A.K."/>
            <person name="Ho P.T."/>
            <person name="Jun S."/>
            <person name="Lee S.J."/>
            <person name="Kim Y."/>
            <person name="Won Y.J."/>
        </authorList>
    </citation>
    <scope>NUCLEOTIDE SEQUENCE [LARGE SCALE GENOMIC DNA]</scope>
    <source>
        <strain evidence="4">Wonlab-2016</strain>
    </source>
</reference>
<evidence type="ECO:0000313" key="5">
    <source>
        <dbReference type="Proteomes" id="UP001519460"/>
    </source>
</evidence>
<evidence type="ECO:0000256" key="2">
    <source>
        <dbReference type="SAM" id="SignalP"/>
    </source>
</evidence>
<feature type="signal peptide" evidence="2">
    <location>
        <begin position="1"/>
        <end position="17"/>
    </location>
</feature>
<evidence type="ECO:0000256" key="1">
    <source>
        <dbReference type="SAM" id="Phobius"/>
    </source>
</evidence>
<dbReference type="AlphaFoldDB" id="A0ABD0KFC8"/>
<evidence type="ECO:0000259" key="3">
    <source>
        <dbReference type="PROSITE" id="PS50835"/>
    </source>
</evidence>
<organism evidence="4 5">
    <name type="scientific">Batillaria attramentaria</name>
    <dbReference type="NCBI Taxonomy" id="370345"/>
    <lineage>
        <taxon>Eukaryota</taxon>
        <taxon>Metazoa</taxon>
        <taxon>Spiralia</taxon>
        <taxon>Lophotrochozoa</taxon>
        <taxon>Mollusca</taxon>
        <taxon>Gastropoda</taxon>
        <taxon>Caenogastropoda</taxon>
        <taxon>Sorbeoconcha</taxon>
        <taxon>Cerithioidea</taxon>
        <taxon>Batillariidae</taxon>
        <taxon>Batillaria</taxon>
    </lineage>
</organism>
<sequence length="321" mass="35134">MFPLLLCALGAAGSSMASRPTLTVRPTSDLTLTCNQTGSSQTVTTLQLRYQRNLEKDSREVLVTADISSPGARASPALAQSSRLYRVSGNVSAEGARAWLTLTLADVSENDYGAYSCLVYFKDALGNSNKSLELHLKKPMPQSPVEEKGFEMRLDHGVDFRCEYTTNESLAYGTAVTKMSFKKEQLHPANPTIAEWSRDGGFCTPRVSCSPLQMVTSYVTLRVHMFEASCEDHSTYTCTVANTGNGSSRLHSHPKHACIDGCDHVHQCSSKCPLESKDEKGCWKEIGITAAACAFLVIAIFLFVFAVRKCRCSSYLPVFPK</sequence>
<keyword evidence="1" id="KW-0812">Transmembrane</keyword>
<name>A0ABD0KFC8_9CAEN</name>
<dbReference type="Gene3D" id="2.60.40.10">
    <property type="entry name" value="Immunoglobulins"/>
    <property type="match status" value="1"/>
</dbReference>
<protein>
    <recommendedName>
        <fullName evidence="3">Ig-like domain-containing protein</fullName>
    </recommendedName>
</protein>
<dbReference type="EMBL" id="JACVVK020000190">
    <property type="protein sequence ID" value="KAK7485739.1"/>
    <property type="molecule type" value="Genomic_DNA"/>
</dbReference>
<dbReference type="InterPro" id="IPR003599">
    <property type="entry name" value="Ig_sub"/>
</dbReference>
<keyword evidence="1" id="KW-0472">Membrane</keyword>
<proteinExistence type="predicted"/>
<accession>A0ABD0KFC8</accession>
<dbReference type="SMART" id="SM00409">
    <property type="entry name" value="IG"/>
    <property type="match status" value="1"/>
</dbReference>
<feature type="transmembrane region" description="Helical" evidence="1">
    <location>
        <begin position="286"/>
        <end position="307"/>
    </location>
</feature>
<dbReference type="SUPFAM" id="SSF48726">
    <property type="entry name" value="Immunoglobulin"/>
    <property type="match status" value="1"/>
</dbReference>
<dbReference type="Proteomes" id="UP001519460">
    <property type="component" value="Unassembled WGS sequence"/>
</dbReference>
<dbReference type="InterPro" id="IPR036179">
    <property type="entry name" value="Ig-like_dom_sf"/>
</dbReference>
<gene>
    <name evidence="4" type="ORF">BaRGS_00023040</name>
</gene>
<comment type="caution">
    <text evidence="4">The sequence shown here is derived from an EMBL/GenBank/DDBJ whole genome shotgun (WGS) entry which is preliminary data.</text>
</comment>
<keyword evidence="1" id="KW-1133">Transmembrane helix</keyword>
<feature type="domain" description="Ig-like" evidence="3">
    <location>
        <begin position="141"/>
        <end position="251"/>
    </location>
</feature>
<feature type="chain" id="PRO_5044775193" description="Ig-like domain-containing protein" evidence="2">
    <location>
        <begin position="18"/>
        <end position="321"/>
    </location>
</feature>
<evidence type="ECO:0000313" key="4">
    <source>
        <dbReference type="EMBL" id="KAK7485739.1"/>
    </source>
</evidence>
<keyword evidence="2" id="KW-0732">Signal</keyword>
<dbReference type="PROSITE" id="PS50835">
    <property type="entry name" value="IG_LIKE"/>
    <property type="match status" value="2"/>
</dbReference>
<feature type="domain" description="Ig-like" evidence="3">
    <location>
        <begin position="3"/>
        <end position="133"/>
    </location>
</feature>